<dbReference type="Pfam" id="PF18112">
    <property type="entry name" value="Zn-C2H2_12"/>
    <property type="match status" value="1"/>
</dbReference>
<evidence type="ECO:0000256" key="5">
    <source>
        <dbReference type="SAM" id="Coils"/>
    </source>
</evidence>
<sequence length="365" mass="41944">MSASKQENPKEDVAAHYCAMHVAVQTLKERCMALQERIVLVENENMNLKREMDYKSNSMNDEQNGRSEIDELRMKVSELTRQKSQLNENITMIASENRQLWHRLTKLTKKGQSVDDIHAVIKDMASSTTNTHQNLIRSKTFTQNSPNPMLRQKMSVLAQSRTGDDNVSLDEISLKVLNDFLQGKAEFEKKCGEIIPAVKRQPNLLGFSYLNDETVDTDLQMDMKRCVEETSDIKRELLRHQSDLKVALSSLRQRKVLEVCSTCRSHPKKPTTADKIIETEEIVTHRLDDRSIIAKTAVGELDFVEERRVADCIDKICPMCGKVYNNCVKFDDFQEHVESHFIDDSEIETSMERNYEIISHAVGNF</sequence>
<dbReference type="OrthoDB" id="6105729at2759"/>
<dbReference type="InterPro" id="IPR041641">
    <property type="entry name" value="CALCOCO1/2_Zn_UBZ1"/>
</dbReference>
<keyword evidence="4 5" id="KW-0175">Coiled coil</keyword>
<keyword evidence="2" id="KW-0863">Zinc-finger</keyword>
<accession>A0A9Q0MWH9</accession>
<feature type="coiled-coil region" evidence="5">
    <location>
        <begin position="24"/>
        <end position="96"/>
    </location>
</feature>
<keyword evidence="3" id="KW-0862">Zinc</keyword>
<dbReference type="AlphaFoldDB" id="A0A9Q0MWH9"/>
<feature type="domain" description="UBZ1-type" evidence="6">
    <location>
        <begin position="315"/>
        <end position="341"/>
    </location>
</feature>
<evidence type="ECO:0000259" key="6">
    <source>
        <dbReference type="Pfam" id="PF18112"/>
    </source>
</evidence>
<keyword evidence="8" id="KW-1185">Reference proteome</keyword>
<reference evidence="7" key="1">
    <citation type="submission" date="2022-07" db="EMBL/GenBank/DDBJ databases">
        <authorList>
            <person name="Trinca V."/>
            <person name="Uliana J.V.C."/>
            <person name="Torres T.T."/>
            <person name="Ward R.J."/>
            <person name="Monesi N."/>
        </authorList>
    </citation>
    <scope>NUCLEOTIDE SEQUENCE</scope>
    <source>
        <strain evidence="7">HSMRA1968</strain>
        <tissue evidence="7">Whole embryos</tissue>
    </source>
</reference>
<dbReference type="EMBL" id="WJQU01000003">
    <property type="protein sequence ID" value="KAJ6638524.1"/>
    <property type="molecule type" value="Genomic_DNA"/>
</dbReference>
<evidence type="ECO:0000256" key="2">
    <source>
        <dbReference type="ARBA" id="ARBA00022771"/>
    </source>
</evidence>
<keyword evidence="1" id="KW-0479">Metal-binding</keyword>
<proteinExistence type="predicted"/>
<gene>
    <name evidence="7" type="primary">spn-F</name>
    <name evidence="7" type="ORF">Bhyg_11260</name>
</gene>
<evidence type="ECO:0000256" key="3">
    <source>
        <dbReference type="ARBA" id="ARBA00022833"/>
    </source>
</evidence>
<evidence type="ECO:0000256" key="4">
    <source>
        <dbReference type="ARBA" id="ARBA00023054"/>
    </source>
</evidence>
<organism evidence="7 8">
    <name type="scientific">Pseudolycoriella hygida</name>
    <dbReference type="NCBI Taxonomy" id="35572"/>
    <lineage>
        <taxon>Eukaryota</taxon>
        <taxon>Metazoa</taxon>
        <taxon>Ecdysozoa</taxon>
        <taxon>Arthropoda</taxon>
        <taxon>Hexapoda</taxon>
        <taxon>Insecta</taxon>
        <taxon>Pterygota</taxon>
        <taxon>Neoptera</taxon>
        <taxon>Endopterygota</taxon>
        <taxon>Diptera</taxon>
        <taxon>Nematocera</taxon>
        <taxon>Sciaroidea</taxon>
        <taxon>Sciaridae</taxon>
        <taxon>Pseudolycoriella</taxon>
    </lineage>
</organism>
<name>A0A9Q0MWH9_9DIPT</name>
<evidence type="ECO:0000313" key="7">
    <source>
        <dbReference type="EMBL" id="KAJ6638524.1"/>
    </source>
</evidence>
<dbReference type="GO" id="GO:0008270">
    <property type="term" value="F:zinc ion binding"/>
    <property type="evidence" value="ECO:0007669"/>
    <property type="project" value="UniProtKB-KW"/>
</dbReference>
<protein>
    <submittedName>
        <fullName evidence="7">Protein spindle-F</fullName>
    </submittedName>
</protein>
<evidence type="ECO:0000313" key="8">
    <source>
        <dbReference type="Proteomes" id="UP001151699"/>
    </source>
</evidence>
<evidence type="ECO:0000256" key="1">
    <source>
        <dbReference type="ARBA" id="ARBA00022723"/>
    </source>
</evidence>
<dbReference type="Proteomes" id="UP001151699">
    <property type="component" value="Chromosome X"/>
</dbReference>
<comment type="caution">
    <text evidence="7">The sequence shown here is derived from an EMBL/GenBank/DDBJ whole genome shotgun (WGS) entry which is preliminary data.</text>
</comment>